<gene>
    <name evidence="3" type="ORF">HU737_017015</name>
    <name evidence="2" type="ORF">HU737_07020</name>
</gene>
<evidence type="ECO:0000313" key="2">
    <source>
        <dbReference type="EMBL" id="MBC3440423.1"/>
    </source>
</evidence>
<dbReference type="Proteomes" id="UP000599879">
    <property type="component" value="Unassembled WGS sequence"/>
</dbReference>
<proteinExistence type="predicted"/>
<name>A0A923JVP0_9PSED</name>
<reference evidence="3" key="3">
    <citation type="submission" date="2021-06" db="EMBL/GenBank/DDBJ databases">
        <title>Updating the genus Pseudomonas: Description of 43 new species and partition of the Pseudomonas putida group.</title>
        <authorList>
            <person name="Girard L."/>
            <person name="Lood C."/>
            <person name="Vandamme P."/>
            <person name="Rokni-Zadeh H."/>
            <person name="Van Noort V."/>
            <person name="Hofte M."/>
            <person name="Lavigne R."/>
            <person name="De Mot R."/>
        </authorList>
    </citation>
    <scope>NUCLEOTIDE SEQUENCE</scope>
    <source>
        <strain evidence="3">SWRI10</strain>
    </source>
</reference>
<reference evidence="2" key="1">
    <citation type="journal article" date="2020" name="Microorganisms">
        <title>Reliable Identification of Environmental Pseudomonas Isolates Using the rpoD Gene.</title>
        <authorList>
            <consortium name="The Broad Institute Genome Sequencing Platform"/>
            <person name="Girard L."/>
            <person name="Lood C."/>
            <person name="Rokni-Zadeh H."/>
            <person name="van Noort V."/>
            <person name="Lavigne R."/>
            <person name="De Mot R."/>
        </authorList>
    </citation>
    <scope>NUCLEOTIDE SEQUENCE</scope>
    <source>
        <strain evidence="2">SWRI10</strain>
    </source>
</reference>
<evidence type="ECO:0000313" key="3">
    <source>
        <dbReference type="EMBL" id="MBV4537671.1"/>
    </source>
</evidence>
<organism evidence="2">
    <name type="scientific">Pseudomonas urmiensis</name>
    <dbReference type="NCBI Taxonomy" id="2745493"/>
    <lineage>
        <taxon>Bacteria</taxon>
        <taxon>Pseudomonadati</taxon>
        <taxon>Pseudomonadota</taxon>
        <taxon>Gammaproteobacteria</taxon>
        <taxon>Pseudomonadales</taxon>
        <taxon>Pseudomonadaceae</taxon>
        <taxon>Pseudomonas</taxon>
    </lineage>
</organism>
<dbReference type="AlphaFoldDB" id="A0A923JVP0"/>
<sequence>MSPRILLIALLALLISACAPYYGNGGYYRTEYYSADRYAYPGYQRYDRGYYVAPQPRYYYQAAPRYYQPAPRYYRPAPVPHYRPYPQPGVKQWHGNPRNDYGNRQRYDYGRDRDRHDYRNDNRRYQDDRWHSNGRGDRNRRPDGPRGERNWHR</sequence>
<evidence type="ECO:0000256" key="1">
    <source>
        <dbReference type="SAM" id="MobiDB-lite"/>
    </source>
</evidence>
<feature type="compositionally biased region" description="Basic and acidic residues" evidence="1">
    <location>
        <begin position="101"/>
        <end position="153"/>
    </location>
</feature>
<evidence type="ECO:0008006" key="4">
    <source>
        <dbReference type="Google" id="ProtNLM"/>
    </source>
</evidence>
<dbReference type="PROSITE" id="PS51257">
    <property type="entry name" value="PROKAR_LIPOPROTEIN"/>
    <property type="match status" value="1"/>
</dbReference>
<dbReference type="EMBL" id="JABWRE010000003">
    <property type="protein sequence ID" value="MBC3440423.1"/>
    <property type="molecule type" value="Genomic_DNA"/>
</dbReference>
<dbReference type="EMBL" id="JABWRE020000001">
    <property type="protein sequence ID" value="MBV4537671.1"/>
    <property type="molecule type" value="Genomic_DNA"/>
</dbReference>
<comment type="caution">
    <text evidence="2">The sequence shown here is derived from an EMBL/GenBank/DDBJ whole genome shotgun (WGS) entry which is preliminary data.</text>
</comment>
<dbReference type="RefSeq" id="WP_186553982.1">
    <property type="nucleotide sequence ID" value="NZ_JABWRE020000001.1"/>
</dbReference>
<feature type="region of interest" description="Disordered" evidence="1">
    <location>
        <begin position="85"/>
        <end position="153"/>
    </location>
</feature>
<accession>A0A923JVP0</accession>
<protein>
    <recommendedName>
        <fullName evidence="4">Lipoprotein</fullName>
    </recommendedName>
</protein>
<reference evidence="2" key="2">
    <citation type="submission" date="2020-07" db="EMBL/GenBank/DDBJ databases">
        <authorList>
            <person name="Lood C."/>
            <person name="Girard L."/>
        </authorList>
    </citation>
    <scope>NUCLEOTIDE SEQUENCE</scope>
    <source>
        <strain evidence="2">SWRI10</strain>
    </source>
</reference>